<dbReference type="UniPathway" id="UPA00109">
    <property type="reaction ID" value="UER00182"/>
</dbReference>
<comment type="subcellular location">
    <subcellularLocation>
        <location evidence="2 14">Cytoplasm</location>
    </subcellularLocation>
</comment>
<feature type="active site" description="Proton acceptor" evidence="14">
    <location>
        <position position="311"/>
    </location>
</feature>
<dbReference type="FunFam" id="3.40.50.460:FF:000007">
    <property type="entry name" value="ATP-dependent 6-phosphofructokinase"/>
    <property type="match status" value="1"/>
</dbReference>
<dbReference type="InterPro" id="IPR009161">
    <property type="entry name" value="6-Pfructokinase_euk"/>
</dbReference>
<feature type="binding site" evidence="14">
    <location>
        <position position="151"/>
    </location>
    <ligand>
        <name>ATP</name>
        <dbReference type="ChEBI" id="CHEBI:30616"/>
    </ligand>
</feature>
<name>A0A168T5F6_ABSGL</name>
<evidence type="ECO:0000256" key="15">
    <source>
        <dbReference type="PIRNR" id="PIRNR000533"/>
    </source>
</evidence>
<dbReference type="Proteomes" id="UP000078561">
    <property type="component" value="Unassembled WGS sequence"/>
</dbReference>
<feature type="binding site" description="in other chain" evidence="14">
    <location>
        <position position="410"/>
    </location>
    <ligand>
        <name>substrate</name>
        <note>ligand shared between dimeric partners</note>
    </ligand>
</feature>
<evidence type="ECO:0000313" key="18">
    <source>
        <dbReference type="Proteomes" id="UP000078561"/>
    </source>
</evidence>
<feature type="domain" description="Phosphofructokinase" evidence="16">
    <location>
        <begin position="143"/>
        <end position="470"/>
    </location>
</feature>
<feature type="region of interest" description="N-terminal catalytic PFK domain 1" evidence="14">
    <location>
        <begin position="1"/>
        <end position="536"/>
    </location>
</feature>
<dbReference type="GO" id="GO:0046872">
    <property type="term" value="F:metal ion binding"/>
    <property type="evidence" value="ECO:0007669"/>
    <property type="project" value="UniProtKB-KW"/>
</dbReference>
<feature type="binding site" evidence="14">
    <location>
        <begin position="263"/>
        <end position="266"/>
    </location>
    <ligand>
        <name>ATP</name>
        <dbReference type="ChEBI" id="CHEBI:30616"/>
    </ligand>
</feature>
<evidence type="ECO:0000256" key="11">
    <source>
        <dbReference type="ARBA" id="ARBA00022842"/>
    </source>
</evidence>
<dbReference type="Gene3D" id="3.40.50.450">
    <property type="match status" value="2"/>
</dbReference>
<keyword evidence="5 14" id="KW-0021">Allosteric enzyme</keyword>
<feature type="binding site" evidence="14">
    <location>
        <position position="717"/>
    </location>
    <ligand>
        <name>beta-D-fructose 2,6-bisphosphate</name>
        <dbReference type="ChEBI" id="CHEBI:58579"/>
        <note>allosteric activator; ligand shared between dimeric partners</note>
    </ligand>
</feature>
<feature type="region of interest" description="C-terminal regulatory PFK domain 2" evidence="14">
    <location>
        <begin position="551"/>
        <end position="925"/>
    </location>
</feature>
<dbReference type="GO" id="GO:0070095">
    <property type="term" value="F:fructose-6-phosphate binding"/>
    <property type="evidence" value="ECO:0007669"/>
    <property type="project" value="TreeGrafter"/>
</dbReference>
<evidence type="ECO:0000256" key="4">
    <source>
        <dbReference type="ARBA" id="ARBA00022490"/>
    </source>
</evidence>
<dbReference type="NCBIfam" id="TIGR02478">
    <property type="entry name" value="6PF1K_euk"/>
    <property type="match status" value="1"/>
</dbReference>
<feature type="binding site" evidence="14">
    <location>
        <position position="810"/>
    </location>
    <ligand>
        <name>beta-D-fructose 2,6-bisphosphate</name>
        <dbReference type="ChEBI" id="CHEBI:58579"/>
        <note>allosteric activator; ligand shared between dimeric partners</note>
    </ligand>
</feature>
<comment type="similarity">
    <text evidence="15">Belongs to the phosphofructokinase type A (PFKA) family. ATP-dependent PFK group I subfamily. Eukaryotic two domain clade "E" sub-subfamily.</text>
</comment>
<keyword evidence="8 14" id="KW-0547">Nucleotide-binding</keyword>
<reference evidence="17" key="1">
    <citation type="submission" date="2016-04" db="EMBL/GenBank/DDBJ databases">
        <authorList>
            <person name="Evans L.H."/>
            <person name="Alamgir A."/>
            <person name="Owens N."/>
            <person name="Weber N.D."/>
            <person name="Virtaneva K."/>
            <person name="Barbian K."/>
            <person name="Babar A."/>
            <person name="Rosenke K."/>
        </authorList>
    </citation>
    <scope>NUCLEOTIDE SEQUENCE [LARGE SCALE GENOMIC DNA]</scope>
    <source>
        <strain evidence="17">CBS 101.48</strain>
    </source>
</reference>
<comment type="activity regulation">
    <text evidence="14">Allosterically activated by ADP, AMP, or fructose 2,6-bisphosphate, and allosterically inhibited by ATP or citrate.</text>
</comment>
<keyword evidence="9 14" id="KW-0418">Kinase</keyword>
<feature type="binding site" description="in other chain" evidence="14">
    <location>
        <begin position="309"/>
        <end position="311"/>
    </location>
    <ligand>
        <name>substrate</name>
        <note>ligand shared between dimeric partners</note>
    </ligand>
</feature>
<protein>
    <recommendedName>
        <fullName evidence="14">ATP-dependent 6-phosphofructokinase</fullName>
        <shortName evidence="14">ATP-PFK</shortName>
        <shortName evidence="14">Phosphofructokinase</shortName>
        <ecNumber evidence="14">2.7.1.11</ecNumber>
    </recommendedName>
    <alternativeName>
        <fullName evidence="14">Phosphohexokinase</fullName>
    </alternativeName>
</protein>
<comment type="function">
    <text evidence="14">Catalyzes the phosphorylation of D-fructose 6-phosphate to fructose 1,6-bisphosphate by ATP, the first committing step of glycolysis.</text>
</comment>
<dbReference type="GO" id="GO:0005524">
    <property type="term" value="F:ATP binding"/>
    <property type="evidence" value="ECO:0007669"/>
    <property type="project" value="UniProtKB-KW"/>
</dbReference>
<evidence type="ECO:0000256" key="1">
    <source>
        <dbReference type="ARBA" id="ARBA00001946"/>
    </source>
</evidence>
<dbReference type="GO" id="GO:0016208">
    <property type="term" value="F:AMP binding"/>
    <property type="evidence" value="ECO:0007669"/>
    <property type="project" value="TreeGrafter"/>
</dbReference>
<dbReference type="STRING" id="4829.A0A168T5F6"/>
<dbReference type="InParanoid" id="A0A168T5F6"/>
<comment type="catalytic activity">
    <reaction evidence="13 14 15">
        <text>beta-D-fructose 6-phosphate + ATP = beta-D-fructose 1,6-bisphosphate + ADP + H(+)</text>
        <dbReference type="Rhea" id="RHEA:16109"/>
        <dbReference type="ChEBI" id="CHEBI:15378"/>
        <dbReference type="ChEBI" id="CHEBI:30616"/>
        <dbReference type="ChEBI" id="CHEBI:32966"/>
        <dbReference type="ChEBI" id="CHEBI:57634"/>
        <dbReference type="ChEBI" id="CHEBI:456216"/>
        <dbReference type="EC" id="2.7.1.11"/>
    </reaction>
</comment>
<dbReference type="InterPro" id="IPR035966">
    <property type="entry name" value="PKF_sf"/>
</dbReference>
<keyword evidence="6 14" id="KW-0808">Transferase</keyword>
<keyword evidence="12 14" id="KW-0324">Glycolysis</keyword>
<dbReference type="PIRSF" id="PIRSF000533">
    <property type="entry name" value="ATP_PFK_euk"/>
    <property type="match status" value="1"/>
</dbReference>
<dbReference type="EC" id="2.7.1.11" evidence="14"/>
<feature type="binding site" description="in other chain" evidence="14">
    <location>
        <position position="898"/>
    </location>
    <ligand>
        <name>beta-D-fructose 2,6-bisphosphate</name>
        <dbReference type="ChEBI" id="CHEBI:58579"/>
        <note>allosteric activator; ligand shared between dimeric partners</note>
    </ligand>
</feature>
<dbReference type="PRINTS" id="PR00476">
    <property type="entry name" value="PHFRCTKINASE"/>
</dbReference>
<evidence type="ECO:0000256" key="9">
    <source>
        <dbReference type="ARBA" id="ARBA00022777"/>
    </source>
</evidence>
<comment type="subunit">
    <text evidence="14">Homotetramer.</text>
</comment>
<keyword evidence="10 14" id="KW-0067">ATP-binding</keyword>
<evidence type="ECO:0000256" key="8">
    <source>
        <dbReference type="ARBA" id="ARBA00022741"/>
    </source>
</evidence>
<dbReference type="InterPro" id="IPR015912">
    <property type="entry name" value="Phosphofructokinase_CS"/>
</dbReference>
<dbReference type="PANTHER" id="PTHR13697">
    <property type="entry name" value="PHOSPHOFRUCTOKINASE"/>
    <property type="match status" value="1"/>
</dbReference>
<dbReference type="GO" id="GO:0048029">
    <property type="term" value="F:monosaccharide binding"/>
    <property type="evidence" value="ECO:0007669"/>
    <property type="project" value="TreeGrafter"/>
</dbReference>
<dbReference type="NCBIfam" id="NF002872">
    <property type="entry name" value="PRK03202.1"/>
    <property type="match status" value="1"/>
</dbReference>
<dbReference type="Gene3D" id="3.40.50.460">
    <property type="entry name" value="Phosphofructokinase domain"/>
    <property type="match status" value="2"/>
</dbReference>
<keyword evidence="7 14" id="KW-0479">Metal-binding</keyword>
<dbReference type="AlphaFoldDB" id="A0A168T5F6"/>
<dbReference type="GO" id="GO:0003872">
    <property type="term" value="F:6-phosphofructokinase activity"/>
    <property type="evidence" value="ECO:0007669"/>
    <property type="project" value="UniProtKB-UniRule"/>
</dbReference>
<comment type="similarity">
    <text evidence="14">Belongs to the phosphofructokinase type A (PFKA) family. ATP-dependent PFK group I subfamily. Eukaryotic two domain clade 'E' sub-subfamily.</text>
</comment>
<evidence type="ECO:0000313" key="17">
    <source>
        <dbReference type="EMBL" id="SAM09498.1"/>
    </source>
</evidence>
<feature type="binding site" description="in other chain" evidence="14">
    <location>
        <begin position="724"/>
        <end position="726"/>
    </location>
    <ligand>
        <name>beta-D-fructose 2,6-bisphosphate</name>
        <dbReference type="ChEBI" id="CHEBI:58579"/>
        <note>allosteric activator; ligand shared between dimeric partners</note>
    </ligand>
</feature>
<evidence type="ECO:0000259" key="16">
    <source>
        <dbReference type="Pfam" id="PF00365"/>
    </source>
</evidence>
<comment type="pathway">
    <text evidence="3 14 15">Carbohydrate degradation; glycolysis; D-glyceraldehyde 3-phosphate and glycerone phosphate from D-glucose: step 3/4.</text>
</comment>
<feature type="binding site" evidence="14">
    <location>
        <position position="346"/>
    </location>
    <ligand>
        <name>substrate</name>
        <note>ligand shared between dimeric partners</note>
    </ligand>
</feature>
<evidence type="ECO:0000256" key="6">
    <source>
        <dbReference type="ARBA" id="ARBA00022679"/>
    </source>
</evidence>
<keyword evidence="11 14" id="KW-0460">Magnesium</keyword>
<accession>A0A168T5F6</accession>
<dbReference type="EMBL" id="LT555011">
    <property type="protein sequence ID" value="SAM09498.1"/>
    <property type="molecule type" value="Genomic_DNA"/>
</dbReference>
<dbReference type="PANTHER" id="PTHR13697:SF4">
    <property type="entry name" value="ATP-DEPENDENT 6-PHOSPHOFRUCTOKINASE"/>
    <property type="match status" value="1"/>
</dbReference>
<dbReference type="InterPro" id="IPR000023">
    <property type="entry name" value="Phosphofructokinase_dom"/>
</dbReference>
<comment type="cofactor">
    <cofactor evidence="1 14">
        <name>Mg(2+)</name>
        <dbReference type="ChEBI" id="CHEBI:18420"/>
    </cofactor>
</comment>
<gene>
    <name evidence="17" type="primary">ABSGL_15174.1 scaffold 15182</name>
</gene>
<dbReference type="OMA" id="CKEFRSR"/>
<evidence type="ECO:0000256" key="14">
    <source>
        <dbReference type="HAMAP-Rule" id="MF_03184"/>
    </source>
</evidence>
<dbReference type="FunFam" id="3.40.50.460:FF:000008">
    <property type="entry name" value="ATP-dependent 6-phosphofructokinase"/>
    <property type="match status" value="1"/>
</dbReference>
<dbReference type="HAMAP" id="MF_03184">
    <property type="entry name" value="Phosphofructokinase_I_E"/>
    <property type="match status" value="1"/>
</dbReference>
<feature type="binding site" description="in other chain" evidence="14">
    <location>
        <position position="620"/>
    </location>
    <ligand>
        <name>beta-D-fructose 2,6-bisphosphate</name>
        <dbReference type="ChEBI" id="CHEBI:58579"/>
        <note>allosteric activator; ligand shared between dimeric partners</note>
    </ligand>
</feature>
<dbReference type="OrthoDB" id="537915at2759"/>
<dbReference type="FunCoup" id="A0A168T5F6">
    <property type="interactions" value="450"/>
</dbReference>
<feature type="binding site" description="in other chain" evidence="14">
    <location>
        <begin position="679"/>
        <end position="683"/>
    </location>
    <ligand>
        <name>beta-D-fructose 2,6-bisphosphate</name>
        <dbReference type="ChEBI" id="CHEBI:58579"/>
        <note>allosteric activator; ligand shared between dimeric partners</note>
    </ligand>
</feature>
<dbReference type="GO" id="GO:0061621">
    <property type="term" value="P:canonical glycolysis"/>
    <property type="evidence" value="ECO:0007669"/>
    <property type="project" value="TreeGrafter"/>
</dbReference>
<evidence type="ECO:0000256" key="2">
    <source>
        <dbReference type="ARBA" id="ARBA00004496"/>
    </source>
</evidence>
<sequence length="925" mass="100692">MAALGLSYTVISSRTESTLTDSLKFYTLLGFEKVVGEDNGHWLRLPSSSPDTTAMVLKLVVNTQASERQALAKDQDWSLQDRQMVLPIQDLQGVQRVLEAQGIGFQTTAKAVVVQDPNYHVIVLQQQEQQDTSKDGLMKRRKKIGVLTSGGDASGMNACVRSVVLYGISKGCDVYAVYEGYQGNRGIQVDGECVLGVVVDGSLVDGGDYIRKMDWRSVTGYLSIGGTSIGTARCMPFKTREGRLQAAENLIKNGIDSLIVCGGDGSLTGADLFRSEWDGLVRELRGADRITQEEATTFKHLTIVGLVGSIDNDMSSTDITIGAVTSLHRICEAVDSVDTTALSHSRAFVIEVMGRHCGWLALMAGIATGADFVFIPEQPPSEDDWETAMCTVARRHRDLGKRKTIIIVAEGALDRHLKPIKVDHIKDVLTDRLGLDTRVTILGHTQRGGSPCAFDRILGTVQSIAAVDAVLASTPETPSPMIGMNNNKVTTKPLMDAVRLTHQVAEAIESQNFEKAMALRDPQFLDELKVFNETTILYDNSILLPAHQQLRIAILHIGAPAGGMNSATRAAVRYSLNRGHTIYGVTNGFTGLAHGSFEKLDWMGVDGWTTCGGSYLGTNRAVPGKDVDMGMIAYQLQKNNIQALMLVGGFEAYVSLVELEKVRSHYPSLCIPISLIPATVSNNVPGTDFSLGCDTSLNVIVSSCDAIVQSAQSSRRRVFVVEVQGGRSGFLAVEGGLAVGACAIYIPEEGIHLPRLQGDVNFLKSLYDTDDPQKSEGRVILRTEGVSKTYTTQVISEILEDEGGARFDSRTAVLGHIQQGNTPSPLDRIRASRLATHSIDFFEEMTRTALDLAHSQQKAPPLELCKNEESVAVIGLCGVEVHARPVKELLPMTDMKNRKPLDEWWHRDRSLVDTMAGRSYHSCKE</sequence>
<feature type="domain" description="Phosphofructokinase" evidence="16">
    <location>
        <begin position="551"/>
        <end position="841"/>
    </location>
</feature>
<evidence type="ECO:0000256" key="3">
    <source>
        <dbReference type="ARBA" id="ARBA00004679"/>
    </source>
</evidence>
<feature type="binding site" description="in other chain" evidence="14">
    <location>
        <begin position="816"/>
        <end position="819"/>
    </location>
    <ligand>
        <name>beta-D-fructose 2,6-bisphosphate</name>
        <dbReference type="ChEBI" id="CHEBI:58579"/>
        <note>allosteric activator; ligand shared between dimeric partners</note>
    </ligand>
</feature>
<feature type="region of interest" description="Interdomain linker" evidence="14">
    <location>
        <begin position="537"/>
        <end position="550"/>
    </location>
</feature>
<organism evidence="17">
    <name type="scientific">Absidia glauca</name>
    <name type="common">Pin mould</name>
    <dbReference type="NCBI Taxonomy" id="4829"/>
    <lineage>
        <taxon>Eukaryota</taxon>
        <taxon>Fungi</taxon>
        <taxon>Fungi incertae sedis</taxon>
        <taxon>Mucoromycota</taxon>
        <taxon>Mucoromycotina</taxon>
        <taxon>Mucoromycetes</taxon>
        <taxon>Mucorales</taxon>
        <taxon>Cunninghamellaceae</taxon>
        <taxon>Absidia</taxon>
    </lineage>
</organism>
<dbReference type="Pfam" id="PF00365">
    <property type="entry name" value="PFK"/>
    <property type="match status" value="2"/>
</dbReference>
<dbReference type="GO" id="GO:0030388">
    <property type="term" value="P:fructose 1,6-bisphosphate metabolic process"/>
    <property type="evidence" value="ECO:0007669"/>
    <property type="project" value="TreeGrafter"/>
</dbReference>
<dbReference type="GO" id="GO:0005739">
    <property type="term" value="C:mitochondrion"/>
    <property type="evidence" value="ECO:0007669"/>
    <property type="project" value="TreeGrafter"/>
</dbReference>
<keyword evidence="4 14" id="KW-0963">Cytoplasm</keyword>
<feature type="binding site" evidence="14">
    <location>
        <position position="438"/>
    </location>
    <ligand>
        <name>substrate</name>
        <note>ligand shared between dimeric partners</note>
    </ligand>
</feature>
<evidence type="ECO:0000256" key="10">
    <source>
        <dbReference type="ARBA" id="ARBA00022840"/>
    </source>
</evidence>
<feature type="binding site" description="in other chain" evidence="14">
    <location>
        <position position="784"/>
    </location>
    <ligand>
        <name>beta-D-fructose 2,6-bisphosphate</name>
        <dbReference type="ChEBI" id="CHEBI:58579"/>
        <note>allosteric activator; ligand shared between dimeric partners</note>
    </ligand>
</feature>
<dbReference type="GO" id="GO:0006002">
    <property type="term" value="P:fructose 6-phosphate metabolic process"/>
    <property type="evidence" value="ECO:0007669"/>
    <property type="project" value="InterPro"/>
</dbReference>
<feature type="binding site" evidence="14">
    <location>
        <begin position="233"/>
        <end position="234"/>
    </location>
    <ligand>
        <name>ATP</name>
        <dbReference type="ChEBI" id="CHEBI:30616"/>
    </ligand>
</feature>
<evidence type="ECO:0000256" key="5">
    <source>
        <dbReference type="ARBA" id="ARBA00022533"/>
    </source>
</evidence>
<evidence type="ECO:0000256" key="12">
    <source>
        <dbReference type="ARBA" id="ARBA00023152"/>
    </source>
</evidence>
<feature type="binding site" description="in other chain" evidence="14">
    <location>
        <begin position="353"/>
        <end position="355"/>
    </location>
    <ligand>
        <name>substrate</name>
        <note>ligand shared between dimeric partners</note>
    </ligand>
</feature>
<feature type="binding site" description="in other chain" evidence="14">
    <location>
        <begin position="444"/>
        <end position="447"/>
    </location>
    <ligand>
        <name>substrate</name>
        <note>ligand shared between dimeric partners</note>
    </ligand>
</feature>
<keyword evidence="18" id="KW-1185">Reference proteome</keyword>
<dbReference type="InterPro" id="IPR022953">
    <property type="entry name" value="ATP_PFK"/>
</dbReference>
<feature type="binding site" evidence="14">
    <location>
        <position position="264"/>
    </location>
    <ligand>
        <name>Mg(2+)</name>
        <dbReference type="ChEBI" id="CHEBI:18420"/>
        <note>catalytic</note>
    </ligand>
</feature>
<evidence type="ECO:0000256" key="13">
    <source>
        <dbReference type="ARBA" id="ARBA00048070"/>
    </source>
</evidence>
<dbReference type="GO" id="GO:0042802">
    <property type="term" value="F:identical protein binding"/>
    <property type="evidence" value="ECO:0007669"/>
    <property type="project" value="TreeGrafter"/>
</dbReference>
<proteinExistence type="inferred from homology"/>
<dbReference type="GO" id="GO:0005945">
    <property type="term" value="C:6-phosphofructokinase complex"/>
    <property type="evidence" value="ECO:0007669"/>
    <property type="project" value="TreeGrafter"/>
</dbReference>
<dbReference type="SUPFAM" id="SSF53784">
    <property type="entry name" value="Phosphofructokinase"/>
    <property type="match status" value="2"/>
</dbReference>
<dbReference type="PROSITE" id="PS00433">
    <property type="entry name" value="PHOSPHOFRUCTOKINASE"/>
    <property type="match status" value="1"/>
</dbReference>
<evidence type="ECO:0000256" key="7">
    <source>
        <dbReference type="ARBA" id="ARBA00022723"/>
    </source>
</evidence>